<keyword evidence="2" id="KW-1185">Reference proteome</keyword>
<organism evidence="1 2">
    <name type="scientific">Sporisorium scitamineum</name>
    <dbReference type="NCBI Taxonomy" id="49012"/>
    <lineage>
        <taxon>Eukaryota</taxon>
        <taxon>Fungi</taxon>
        <taxon>Dikarya</taxon>
        <taxon>Basidiomycota</taxon>
        <taxon>Ustilaginomycotina</taxon>
        <taxon>Ustilaginomycetes</taxon>
        <taxon>Ustilaginales</taxon>
        <taxon>Ustilaginaceae</taxon>
        <taxon>Sporisorium</taxon>
    </lineage>
</organism>
<gene>
    <name evidence="1" type="primary">SSCI27800.1</name>
</gene>
<dbReference type="AlphaFoldDB" id="A0A0F7S310"/>
<proteinExistence type="predicted"/>
<feature type="non-terminal residue" evidence="1">
    <location>
        <position position="141"/>
    </location>
</feature>
<evidence type="ECO:0000313" key="1">
    <source>
        <dbReference type="EMBL" id="CDW97292.1"/>
    </source>
</evidence>
<reference evidence="2" key="1">
    <citation type="submission" date="2014-06" db="EMBL/GenBank/DDBJ databases">
        <authorList>
            <person name="Berkman P.J."/>
        </authorList>
    </citation>
    <scope>NUCLEOTIDE SEQUENCE [LARGE SCALE GENOMIC DNA]</scope>
</reference>
<evidence type="ECO:0000313" key="2">
    <source>
        <dbReference type="Proteomes" id="UP000242770"/>
    </source>
</evidence>
<name>A0A0F7S310_9BASI</name>
<sequence length="141" mass="14849">MTDTASTPSTPTPVTAIKSPTITNHILTIPHRQYPHFLTQIIHLSSSTAQQSLFVHYAELQAALLAAGRTSQPTTLLGNLSSDFALAISPPSPSAFPSSTSIHSSSNISLANSMSKRIALKLSLPQLLLSLDIPPALLPSA</sequence>
<dbReference type="Proteomes" id="UP000242770">
    <property type="component" value="Unassembled WGS sequence"/>
</dbReference>
<accession>A0A0F7S310</accession>
<dbReference type="EMBL" id="CCFA01001494">
    <property type="protein sequence ID" value="CDW97292.1"/>
    <property type="molecule type" value="Genomic_DNA"/>
</dbReference>
<protein>
    <submittedName>
        <fullName evidence="1">Uncharacterized protein</fullName>
    </submittedName>
</protein>